<dbReference type="EMBL" id="QUTC01007386">
    <property type="protein sequence ID" value="RHY47945.1"/>
    <property type="molecule type" value="Genomic_DNA"/>
</dbReference>
<dbReference type="PANTHER" id="PTHR21174">
    <property type="match status" value="1"/>
</dbReference>
<evidence type="ECO:0000313" key="11">
    <source>
        <dbReference type="Proteomes" id="UP000283543"/>
    </source>
</evidence>
<dbReference type="VEuPathDB" id="FungiDB:H257_02482"/>
<dbReference type="SUPFAM" id="SSF109604">
    <property type="entry name" value="HD-domain/PDEase-like"/>
    <property type="match status" value="1"/>
</dbReference>
<accession>A0A397CRG6</accession>
<dbReference type="Proteomes" id="UP000283543">
    <property type="component" value="Unassembled WGS sequence"/>
</dbReference>
<evidence type="ECO:0000313" key="4">
    <source>
        <dbReference type="EMBL" id="RHY47945.1"/>
    </source>
</evidence>
<proteinExistence type="predicted"/>
<sequence length="198" mass="22687">MAWWKVAQDAYCEPHRAYHALEHIASMYDVFQLHHETLALSSLESVFVLAIVFHDVVYDPLCKSNEADSIASFRLFIDDVHPSLGPADICLVESMIEATIRHQLPSSCHSDETRRVVGCFLDLDLAILSRSTVLYDEYAKNIRLEYIAFGDAEFRQGRAAVLRSFLDRDQLYFTPRFQNEWTAAGRANLERELKALTD</sequence>
<name>A0A397CRG6_APHAT</name>
<dbReference type="EMBL" id="QUTA01009273">
    <property type="protein sequence ID" value="RHY01343.1"/>
    <property type="molecule type" value="Genomic_DNA"/>
</dbReference>
<comment type="caution">
    <text evidence="4">The sequence shown here is derived from an EMBL/GenBank/DDBJ whole genome shotgun (WGS) entry which is preliminary data.</text>
</comment>
<evidence type="ECO:0000313" key="6">
    <source>
        <dbReference type="EMBL" id="RHY68094.1"/>
    </source>
</evidence>
<dbReference type="Proteomes" id="UP000265427">
    <property type="component" value="Unassembled WGS sequence"/>
</dbReference>
<dbReference type="InterPro" id="IPR009218">
    <property type="entry name" value="HD_phosphohydro"/>
</dbReference>
<dbReference type="Proteomes" id="UP000266643">
    <property type="component" value="Unassembled WGS sequence"/>
</dbReference>
<dbReference type="Proteomes" id="UP000265716">
    <property type="component" value="Unassembled WGS sequence"/>
</dbReference>
<dbReference type="PIRSF" id="PIRSF035170">
    <property type="entry name" value="HD_phosphohydro"/>
    <property type="match status" value="1"/>
</dbReference>
<evidence type="ECO:0000313" key="5">
    <source>
        <dbReference type="EMBL" id="RHY48025.1"/>
    </source>
</evidence>
<dbReference type="PANTHER" id="PTHR21174:SF0">
    <property type="entry name" value="HD PHOSPHOHYDROLASE FAMILY PROTEIN-RELATED"/>
    <property type="match status" value="1"/>
</dbReference>
<dbReference type="EMBL" id="QUTB01006933">
    <property type="protein sequence ID" value="RHY48025.1"/>
    <property type="molecule type" value="Genomic_DNA"/>
</dbReference>
<gene>
    <name evidence="1" type="ORF">AaE_015878</name>
    <name evidence="3" type="ORF">DYB25_003099</name>
    <name evidence="6" type="ORF">DYB30_005479</name>
    <name evidence="5" type="ORF">DYB34_009202</name>
    <name evidence="2" type="ORF">DYB36_004021</name>
    <name evidence="4" type="ORF">DYB38_010218</name>
</gene>
<dbReference type="EMBL" id="QUSZ01008395">
    <property type="protein sequence ID" value="RHY00480.1"/>
    <property type="molecule type" value="Genomic_DNA"/>
</dbReference>
<evidence type="ECO:0000313" key="7">
    <source>
        <dbReference type="Proteomes" id="UP000265427"/>
    </source>
</evidence>
<evidence type="ECO:0000313" key="1">
    <source>
        <dbReference type="EMBL" id="KAF0702506.1"/>
    </source>
</evidence>
<evidence type="ECO:0000313" key="12">
    <source>
        <dbReference type="Proteomes" id="UP000469452"/>
    </source>
</evidence>
<evidence type="ECO:0008006" key="13">
    <source>
        <dbReference type="Google" id="ProtNLM"/>
    </source>
</evidence>
<dbReference type="AlphaFoldDB" id="A0A397CRG6"/>
<reference evidence="7 8" key="1">
    <citation type="submission" date="2018-08" db="EMBL/GenBank/DDBJ databases">
        <title>Aphanomyces genome sequencing and annotation.</title>
        <authorList>
            <person name="Minardi D."/>
            <person name="Oidtmann B."/>
            <person name="Van Der Giezen M."/>
            <person name="Studholme D.J."/>
        </authorList>
    </citation>
    <scope>NUCLEOTIDE SEQUENCE [LARGE SCALE GENOMIC DNA]</scope>
    <source>
        <strain evidence="6 10">D2</strain>
        <strain evidence="2 7">Kv</strain>
        <strain evidence="4 8">SA</strain>
        <strain evidence="5 11">Si</strain>
        <strain evidence="3 9">Yx</strain>
    </source>
</reference>
<reference evidence="1 12" key="2">
    <citation type="submission" date="2019-06" db="EMBL/GenBank/DDBJ databases">
        <title>Genomics analysis of Aphanomyces spp. identifies a new class of oomycete effector associated with host adaptation.</title>
        <authorList>
            <person name="Gaulin E."/>
        </authorList>
    </citation>
    <scope>NUCLEOTIDE SEQUENCE [LARGE SCALE GENOMIC DNA]</scope>
    <source>
        <strain evidence="1 12">E</strain>
    </source>
</reference>
<dbReference type="Proteomes" id="UP000266239">
    <property type="component" value="Unassembled WGS sequence"/>
</dbReference>
<dbReference type="EMBL" id="QUTD01004430">
    <property type="protein sequence ID" value="RHY68094.1"/>
    <property type="molecule type" value="Genomic_DNA"/>
</dbReference>
<dbReference type="EMBL" id="VJMI01021124">
    <property type="protein sequence ID" value="KAF0702506.1"/>
    <property type="molecule type" value="Genomic_DNA"/>
</dbReference>
<organism evidence="4 8">
    <name type="scientific">Aphanomyces astaci</name>
    <name type="common">Crayfish plague agent</name>
    <dbReference type="NCBI Taxonomy" id="112090"/>
    <lineage>
        <taxon>Eukaryota</taxon>
        <taxon>Sar</taxon>
        <taxon>Stramenopiles</taxon>
        <taxon>Oomycota</taxon>
        <taxon>Saprolegniomycetes</taxon>
        <taxon>Saprolegniales</taxon>
        <taxon>Verrucalvaceae</taxon>
        <taxon>Aphanomyces</taxon>
    </lineage>
</organism>
<evidence type="ECO:0000313" key="3">
    <source>
        <dbReference type="EMBL" id="RHY01343.1"/>
    </source>
</evidence>
<evidence type="ECO:0000313" key="9">
    <source>
        <dbReference type="Proteomes" id="UP000266239"/>
    </source>
</evidence>
<evidence type="ECO:0000313" key="10">
    <source>
        <dbReference type="Proteomes" id="UP000266643"/>
    </source>
</evidence>
<evidence type="ECO:0000313" key="8">
    <source>
        <dbReference type="Proteomes" id="UP000265716"/>
    </source>
</evidence>
<dbReference type="Proteomes" id="UP000469452">
    <property type="component" value="Unassembled WGS sequence"/>
</dbReference>
<protein>
    <recommendedName>
        <fullName evidence="13">PDEase domain-containing protein</fullName>
    </recommendedName>
</protein>
<evidence type="ECO:0000313" key="2">
    <source>
        <dbReference type="EMBL" id="RHY00480.1"/>
    </source>
</evidence>